<protein>
    <submittedName>
        <fullName evidence="2">Uncharacterized protein</fullName>
    </submittedName>
</protein>
<evidence type="ECO:0000313" key="3">
    <source>
        <dbReference type="Proteomes" id="UP000593564"/>
    </source>
</evidence>
<evidence type="ECO:0000256" key="1">
    <source>
        <dbReference type="SAM" id="MobiDB-lite"/>
    </source>
</evidence>
<evidence type="ECO:0000313" key="2">
    <source>
        <dbReference type="EMBL" id="KAF5943990.1"/>
    </source>
</evidence>
<comment type="caution">
    <text evidence="2">The sequence shown here is derived from an EMBL/GenBank/DDBJ whole genome shotgun (WGS) entry which is preliminary data.</text>
</comment>
<reference evidence="2 3" key="2">
    <citation type="submission" date="2020-07" db="EMBL/GenBank/DDBJ databases">
        <title>Genome assembly of wild tea tree DASZ reveals pedigree and selection history of tea varieties.</title>
        <authorList>
            <person name="Zhang W."/>
        </authorList>
    </citation>
    <scope>NUCLEOTIDE SEQUENCE [LARGE SCALE GENOMIC DNA]</scope>
    <source>
        <strain evidence="3">cv. G240</strain>
        <tissue evidence="2">Leaf</tissue>
    </source>
</reference>
<dbReference type="AlphaFoldDB" id="A0A7J7GTI5"/>
<sequence length="113" mass="12314">MRTWVTFHSPRPTTHPFAYLSPHSSHRLIIIPRIAGSDAAWRRVSAAGEGDDNVTAGGGQRSPVDAVSEASQADEPACVHLRYVQPRHDSPNPDSPLLHSPQSGLPSVRCLRF</sequence>
<gene>
    <name evidence="2" type="ORF">HYC85_018067</name>
</gene>
<proteinExistence type="predicted"/>
<feature type="region of interest" description="Disordered" evidence="1">
    <location>
        <begin position="46"/>
        <end position="108"/>
    </location>
</feature>
<dbReference type="Proteomes" id="UP000593564">
    <property type="component" value="Unassembled WGS sequence"/>
</dbReference>
<dbReference type="EMBL" id="JACBKZ010000008">
    <property type="protein sequence ID" value="KAF5943990.1"/>
    <property type="molecule type" value="Genomic_DNA"/>
</dbReference>
<reference evidence="3" key="1">
    <citation type="journal article" date="2020" name="Nat. Commun.">
        <title>Genome assembly of wild tea tree DASZ reveals pedigree and selection history of tea varieties.</title>
        <authorList>
            <person name="Zhang W."/>
            <person name="Zhang Y."/>
            <person name="Qiu H."/>
            <person name="Guo Y."/>
            <person name="Wan H."/>
            <person name="Zhang X."/>
            <person name="Scossa F."/>
            <person name="Alseekh S."/>
            <person name="Zhang Q."/>
            <person name="Wang P."/>
            <person name="Xu L."/>
            <person name="Schmidt M.H."/>
            <person name="Jia X."/>
            <person name="Li D."/>
            <person name="Zhu A."/>
            <person name="Guo F."/>
            <person name="Chen W."/>
            <person name="Ni D."/>
            <person name="Usadel B."/>
            <person name="Fernie A.R."/>
            <person name="Wen W."/>
        </authorList>
    </citation>
    <scope>NUCLEOTIDE SEQUENCE [LARGE SCALE GENOMIC DNA]</scope>
    <source>
        <strain evidence="3">cv. G240</strain>
    </source>
</reference>
<name>A0A7J7GTI5_CAMSI</name>
<organism evidence="2 3">
    <name type="scientific">Camellia sinensis</name>
    <name type="common">Tea plant</name>
    <name type="synonym">Thea sinensis</name>
    <dbReference type="NCBI Taxonomy" id="4442"/>
    <lineage>
        <taxon>Eukaryota</taxon>
        <taxon>Viridiplantae</taxon>
        <taxon>Streptophyta</taxon>
        <taxon>Embryophyta</taxon>
        <taxon>Tracheophyta</taxon>
        <taxon>Spermatophyta</taxon>
        <taxon>Magnoliopsida</taxon>
        <taxon>eudicotyledons</taxon>
        <taxon>Gunneridae</taxon>
        <taxon>Pentapetalae</taxon>
        <taxon>asterids</taxon>
        <taxon>Ericales</taxon>
        <taxon>Theaceae</taxon>
        <taxon>Camellia</taxon>
    </lineage>
</organism>
<accession>A0A7J7GTI5</accession>
<keyword evidence="3" id="KW-1185">Reference proteome</keyword>